<keyword evidence="5" id="KW-1185">Reference proteome</keyword>
<proteinExistence type="predicted"/>
<reference evidence="4 5" key="1">
    <citation type="submission" date="2020-04" db="EMBL/GenBank/DDBJ databases">
        <title>Usitatibacter rugosus gen. nov., sp. nov. and Usitatibacter palustris sp. nov., novel members of Usitatibacteraceae fam. nov. within the order Nitrosomonadales isolated from soil.</title>
        <authorList>
            <person name="Huber K.J."/>
            <person name="Neumann-Schaal M."/>
            <person name="Geppert A."/>
            <person name="Luckner M."/>
            <person name="Wanner G."/>
            <person name="Overmann J."/>
        </authorList>
    </citation>
    <scope>NUCLEOTIDE SEQUENCE [LARGE SCALE GENOMIC DNA]</scope>
    <source>
        <strain evidence="4 5">0125_3</strain>
    </source>
</reference>
<dbReference type="InterPro" id="IPR018392">
    <property type="entry name" value="LysM"/>
</dbReference>
<dbReference type="SUPFAM" id="SSF54106">
    <property type="entry name" value="LysM domain"/>
    <property type="match status" value="1"/>
</dbReference>
<dbReference type="PROSITE" id="PS51782">
    <property type="entry name" value="LYSM"/>
    <property type="match status" value="1"/>
</dbReference>
<keyword evidence="2" id="KW-0732">Signal</keyword>
<dbReference type="AlphaFoldDB" id="A0A6M4GR79"/>
<feature type="domain" description="LysM" evidence="3">
    <location>
        <begin position="56"/>
        <end position="105"/>
    </location>
</feature>
<accession>A0A6M4GR79</accession>
<feature type="compositionally biased region" description="Gly residues" evidence="1">
    <location>
        <begin position="119"/>
        <end position="128"/>
    </location>
</feature>
<evidence type="ECO:0000313" key="4">
    <source>
        <dbReference type="EMBL" id="QJR08974.1"/>
    </source>
</evidence>
<dbReference type="PANTHER" id="PTHR34700:SF4">
    <property type="entry name" value="PHAGE-LIKE ELEMENT PBSX PROTEIN XKDP"/>
    <property type="match status" value="1"/>
</dbReference>
<dbReference type="Proteomes" id="UP000501534">
    <property type="component" value="Chromosome"/>
</dbReference>
<evidence type="ECO:0000256" key="2">
    <source>
        <dbReference type="SAM" id="SignalP"/>
    </source>
</evidence>
<sequence>MRKAIISLVVGGVCLVPATLWANGDGMPPDAKRERAEAKGDPSKVTMADLAADAPDAYTVVKGDTLWGIAGRFLKDPWKWPQIWQLNRDQIKNPHWIYPGDVIRLDRSGANPSLSISSGGAGGTGPSGGTAADAAGNMQKVAPRIRVEPLASAVPSIPGSAIGPFLTQPLVVEADGLDKAPTILATEESRVVVGSGNTIYVDRIGERDGINWQVFRQGEALRDPETNEILGYEAKYVGDARVKRFGNPTTLEITKAKEEMNRGDRLAPARETSFPSYVPRAPDKPIKGVIMSVDGGVAELGQFSIITINRGSRDGIEVGHVLASYRKGEVVDATGRPVVTGFGSDWWATIKKNWYTSEADKTAATAEGESLQGAVVKLPDERNGLVFVFRVFEKMSYAMVMRSTRPIYIGDVVQTP</sequence>
<dbReference type="Gene3D" id="3.10.350.10">
    <property type="entry name" value="LysM domain"/>
    <property type="match status" value="1"/>
</dbReference>
<gene>
    <name evidence="4" type="ORF">DSM104443_00009</name>
</gene>
<dbReference type="CDD" id="cd00118">
    <property type="entry name" value="LysM"/>
    <property type="match status" value="1"/>
</dbReference>
<name>A0A6M4GR79_9PROT</name>
<organism evidence="4 5">
    <name type="scientific">Usitatibacter rugosus</name>
    <dbReference type="NCBI Taxonomy" id="2732067"/>
    <lineage>
        <taxon>Bacteria</taxon>
        <taxon>Pseudomonadati</taxon>
        <taxon>Pseudomonadota</taxon>
        <taxon>Betaproteobacteria</taxon>
        <taxon>Nitrosomonadales</taxon>
        <taxon>Usitatibacteraceae</taxon>
        <taxon>Usitatibacter</taxon>
    </lineage>
</organism>
<dbReference type="Pfam" id="PF01476">
    <property type="entry name" value="LysM"/>
    <property type="match status" value="1"/>
</dbReference>
<dbReference type="InterPro" id="IPR036779">
    <property type="entry name" value="LysM_dom_sf"/>
</dbReference>
<evidence type="ECO:0000313" key="5">
    <source>
        <dbReference type="Proteomes" id="UP000501534"/>
    </source>
</evidence>
<dbReference type="KEGG" id="uru:DSM104443_00009"/>
<feature type="region of interest" description="Disordered" evidence="1">
    <location>
        <begin position="114"/>
        <end position="133"/>
    </location>
</feature>
<feature type="chain" id="PRO_5026827710" description="LysM domain-containing protein" evidence="2">
    <location>
        <begin position="23"/>
        <end position="416"/>
    </location>
</feature>
<dbReference type="InterPro" id="IPR052196">
    <property type="entry name" value="Bact_Kbp"/>
</dbReference>
<protein>
    <recommendedName>
        <fullName evidence="3">LysM domain-containing protein</fullName>
    </recommendedName>
</protein>
<feature type="signal peptide" evidence="2">
    <location>
        <begin position="1"/>
        <end position="22"/>
    </location>
</feature>
<dbReference type="EMBL" id="CP053069">
    <property type="protein sequence ID" value="QJR08974.1"/>
    <property type="molecule type" value="Genomic_DNA"/>
</dbReference>
<evidence type="ECO:0000259" key="3">
    <source>
        <dbReference type="PROSITE" id="PS51782"/>
    </source>
</evidence>
<evidence type="ECO:0000256" key="1">
    <source>
        <dbReference type="SAM" id="MobiDB-lite"/>
    </source>
</evidence>
<dbReference type="PANTHER" id="PTHR34700">
    <property type="entry name" value="POTASSIUM BINDING PROTEIN KBP"/>
    <property type="match status" value="1"/>
</dbReference>
<dbReference type="SMART" id="SM00257">
    <property type="entry name" value="LysM"/>
    <property type="match status" value="1"/>
</dbReference>